<dbReference type="GO" id="GO:0045109">
    <property type="term" value="P:intermediate filament organization"/>
    <property type="evidence" value="ECO:0007669"/>
    <property type="project" value="TreeGrafter"/>
</dbReference>
<dbReference type="PANTHER" id="PTHR45616">
    <property type="entry name" value="GATA-TYPE DOMAIN-CONTAINING PROTEIN"/>
    <property type="match status" value="1"/>
</dbReference>
<proteinExistence type="inferred from homology"/>
<evidence type="ECO:0000256" key="1">
    <source>
        <dbReference type="ARBA" id="ARBA00022754"/>
    </source>
</evidence>
<dbReference type="FunFam" id="1.20.5.170:FF:000004">
    <property type="entry name" value="Keratin, type II cytoskeletal 5"/>
    <property type="match status" value="1"/>
</dbReference>
<dbReference type="PRINTS" id="PR01276">
    <property type="entry name" value="TYPE2KERATIN"/>
</dbReference>
<reference evidence="6 7" key="1">
    <citation type="submission" date="2019-09" db="EMBL/GenBank/DDBJ databases">
        <title>Bird 10,000 Genomes (B10K) Project - Family phase.</title>
        <authorList>
            <person name="Zhang G."/>
        </authorList>
    </citation>
    <scope>NUCLEOTIDE SEQUENCE [LARGE SCALE GENOMIC DNA]</scope>
    <source>
        <strain evidence="6">B10K-CU-031-13</strain>
        <tissue evidence="6">Muscle</tissue>
    </source>
</reference>
<dbReference type="SUPFAM" id="SSF64593">
    <property type="entry name" value="Intermediate filament protein, coiled coil region"/>
    <property type="match status" value="1"/>
</dbReference>
<dbReference type="AlphaFoldDB" id="A0A7K4WZS9"/>
<comment type="similarity">
    <text evidence="3">Belongs to the intermediate filament family.</text>
</comment>
<dbReference type="InterPro" id="IPR003054">
    <property type="entry name" value="Keratin_II"/>
</dbReference>
<feature type="non-terminal residue" evidence="6">
    <location>
        <position position="160"/>
    </location>
</feature>
<gene>
    <name evidence="6" type="primary">Krt75_2</name>
    <name evidence="6" type="ORF">TACRUB_R08577</name>
</gene>
<feature type="non-terminal residue" evidence="6">
    <location>
        <position position="1"/>
    </location>
</feature>
<dbReference type="PANTHER" id="PTHR45616:SF69">
    <property type="entry name" value="IF ROD DOMAIN-CONTAINING PROTEIN-RELATED"/>
    <property type="match status" value="1"/>
</dbReference>
<dbReference type="SMART" id="SM01391">
    <property type="entry name" value="Filament"/>
    <property type="match status" value="1"/>
</dbReference>
<dbReference type="GO" id="GO:0045095">
    <property type="term" value="C:keratin filament"/>
    <property type="evidence" value="ECO:0007669"/>
    <property type="project" value="InterPro"/>
</dbReference>
<dbReference type="InterPro" id="IPR039008">
    <property type="entry name" value="IF_rod_dom"/>
</dbReference>
<dbReference type="EMBL" id="VZRD01000990">
    <property type="protein sequence ID" value="NWR40215.1"/>
    <property type="molecule type" value="Genomic_DNA"/>
</dbReference>
<keyword evidence="7" id="KW-1185">Reference proteome</keyword>
<evidence type="ECO:0000313" key="6">
    <source>
        <dbReference type="EMBL" id="NWR40215.1"/>
    </source>
</evidence>
<feature type="coiled-coil region" evidence="4">
    <location>
        <begin position="53"/>
        <end position="133"/>
    </location>
</feature>
<sequence>MDNNRSLDLDSIIAEVKAQYEDIANRSRAEAEAWYRGKYEELQVTAGKHGDSLRDTKTEISELNRMIQRIRSEIDSVKKQCETLQTSIADAEQRGEVALKDARDKLGELETALQKAKQDLARQLREYQELMNVKLALDVEIATYRKLLEGEECRCGAGCG</sequence>
<dbReference type="GO" id="GO:0005615">
    <property type="term" value="C:extracellular space"/>
    <property type="evidence" value="ECO:0007669"/>
    <property type="project" value="TreeGrafter"/>
</dbReference>
<dbReference type="PROSITE" id="PS00226">
    <property type="entry name" value="IF_ROD_1"/>
    <property type="match status" value="1"/>
</dbReference>
<accession>A0A7K4WZS9</accession>
<dbReference type="FunFam" id="1.20.5.500:FF:000001">
    <property type="entry name" value="Type II keratin 23"/>
    <property type="match status" value="1"/>
</dbReference>
<organism evidence="6 7">
    <name type="scientific">Tachuris rubrigastra</name>
    <dbReference type="NCBI Taxonomy" id="495162"/>
    <lineage>
        <taxon>Eukaryota</taxon>
        <taxon>Metazoa</taxon>
        <taxon>Chordata</taxon>
        <taxon>Craniata</taxon>
        <taxon>Vertebrata</taxon>
        <taxon>Euteleostomi</taxon>
        <taxon>Archelosauria</taxon>
        <taxon>Archosauria</taxon>
        <taxon>Dinosauria</taxon>
        <taxon>Saurischia</taxon>
        <taxon>Theropoda</taxon>
        <taxon>Coelurosauria</taxon>
        <taxon>Aves</taxon>
        <taxon>Neognathae</taxon>
        <taxon>Neoaves</taxon>
        <taxon>Telluraves</taxon>
        <taxon>Australaves</taxon>
        <taxon>Passeriformes</taxon>
        <taxon>Tyrannidae</taxon>
        <taxon>Tachuris</taxon>
    </lineage>
</organism>
<dbReference type="InterPro" id="IPR018039">
    <property type="entry name" value="IF_conserved"/>
</dbReference>
<protein>
    <submittedName>
        <fullName evidence="6">K2C75 protein</fullName>
    </submittedName>
</protein>
<name>A0A7K4WZS9_9TYRA</name>
<evidence type="ECO:0000256" key="4">
    <source>
        <dbReference type="SAM" id="Coils"/>
    </source>
</evidence>
<evidence type="ECO:0000256" key="3">
    <source>
        <dbReference type="RuleBase" id="RU000685"/>
    </source>
</evidence>
<keyword evidence="2 4" id="KW-0175">Coiled coil</keyword>
<dbReference type="GO" id="GO:0031424">
    <property type="term" value="P:keratinization"/>
    <property type="evidence" value="ECO:0007669"/>
    <property type="project" value="TreeGrafter"/>
</dbReference>
<evidence type="ECO:0000259" key="5">
    <source>
        <dbReference type="PROSITE" id="PS51842"/>
    </source>
</evidence>
<dbReference type="Pfam" id="PF00038">
    <property type="entry name" value="Filament"/>
    <property type="match status" value="1"/>
</dbReference>
<dbReference type="PROSITE" id="PS51842">
    <property type="entry name" value="IF_ROD_2"/>
    <property type="match status" value="1"/>
</dbReference>
<feature type="domain" description="IF rod" evidence="5">
    <location>
        <begin position="1"/>
        <end position="155"/>
    </location>
</feature>
<dbReference type="Proteomes" id="UP000540952">
    <property type="component" value="Unassembled WGS sequence"/>
</dbReference>
<evidence type="ECO:0000313" key="7">
    <source>
        <dbReference type="Proteomes" id="UP000540952"/>
    </source>
</evidence>
<comment type="caution">
    <text evidence="6">The sequence shown here is derived from an EMBL/GenBank/DDBJ whole genome shotgun (WGS) entry which is preliminary data.</text>
</comment>
<dbReference type="Gene3D" id="1.20.5.170">
    <property type="match status" value="1"/>
</dbReference>
<evidence type="ECO:0000256" key="2">
    <source>
        <dbReference type="ARBA" id="ARBA00023054"/>
    </source>
</evidence>
<dbReference type="GO" id="GO:0030280">
    <property type="term" value="F:structural constituent of skin epidermis"/>
    <property type="evidence" value="ECO:0007669"/>
    <property type="project" value="TreeGrafter"/>
</dbReference>
<dbReference type="Gene3D" id="1.20.5.500">
    <property type="entry name" value="Single helix bin"/>
    <property type="match status" value="1"/>
</dbReference>
<keyword evidence="1 3" id="KW-0403">Intermediate filament</keyword>